<keyword evidence="1" id="KW-0175">Coiled coil</keyword>
<evidence type="ECO:0000313" key="5">
    <source>
        <dbReference type="Proteomes" id="UP000242877"/>
    </source>
</evidence>
<keyword evidence="3" id="KW-0472">Membrane</keyword>
<dbReference type="EMBL" id="AZGZ01000020">
    <property type="protein sequence ID" value="KZZ89526.1"/>
    <property type="molecule type" value="Genomic_DNA"/>
</dbReference>
<evidence type="ECO:0000256" key="3">
    <source>
        <dbReference type="SAM" id="Phobius"/>
    </source>
</evidence>
<evidence type="ECO:0000256" key="2">
    <source>
        <dbReference type="SAM" id="MobiDB-lite"/>
    </source>
</evidence>
<feature type="coiled-coil region" evidence="1">
    <location>
        <begin position="65"/>
        <end position="99"/>
    </location>
</feature>
<organism evidence="4 5">
    <name type="scientific">Ascosphaera apis ARSEF 7405</name>
    <dbReference type="NCBI Taxonomy" id="392613"/>
    <lineage>
        <taxon>Eukaryota</taxon>
        <taxon>Fungi</taxon>
        <taxon>Dikarya</taxon>
        <taxon>Ascomycota</taxon>
        <taxon>Pezizomycotina</taxon>
        <taxon>Eurotiomycetes</taxon>
        <taxon>Eurotiomycetidae</taxon>
        <taxon>Onygenales</taxon>
        <taxon>Ascosphaeraceae</taxon>
        <taxon>Ascosphaera</taxon>
    </lineage>
</organism>
<dbReference type="OrthoDB" id="185373at2759"/>
<name>A0A167X1Q9_9EURO</name>
<gene>
    <name evidence="4" type="ORF">AAP_04281</name>
</gene>
<feature type="region of interest" description="Disordered" evidence="2">
    <location>
        <begin position="142"/>
        <end position="170"/>
    </location>
</feature>
<accession>A0A167X1Q9</accession>
<feature type="compositionally biased region" description="Basic and acidic residues" evidence="2">
    <location>
        <begin position="161"/>
        <end position="170"/>
    </location>
</feature>
<sequence>MQRLISRTGLSSYTGRNLSGLSFYSPSSNAVTRRTATAASRRLVIGNAVTAFYSTIFAVAVLFDIQMKGQQVEQWQKQLDTVKAEMLELQNEEARLLQNLEARRKVRQLALPMQRRQYSTQAPRSQYSGGTGFLKRRTAVQAPAVGPAMSTSTSDSTSPDIKSDSIDASRPHTKLFPHITVPSPESTHLPQDISEILDFGSNETEDPFQDEEFEGNRDYSSGDALREEAIRRLAVRQLAIKLLLRPRIAHTYGSTPRQDQTELQLPRNSTGDLLDELASVKKKIRSLKYERNASFNDILDDTMNLARKERLRQEREELSLELRALVREHLEAKLSLTDLILLIAKNLLSSEEPIPSADITLLVTHFTRTRQNDLVRMVLETLLPNKFDITVSVIVSSINYFNKARDLFGFDGFIRFLQGLSSPVNIPVLWRTVDVHGVEVAIPGTSRYPWVMNALIAAALSFDQPQRAHAWLHLLRETGYAEGPEVLGSYLRWYSVTPNWEKGRHILLRSLAYLMSTAAFTQNTTERLILYMIIFCNCSGKHELSYEIVTAAAKHGFDWHASFNKRDIRLSVRLATKQWKLAQEKSQHMVAEDRPIEERCYDFAKSIESSIQKAVNEPFVNEIAQKAKYNKKRELSSFRLRYAEQALDSNGHHHHKHTRTKLHKPMDPSIKSTASTEPDLQRRIDFITYSLKISDLTIDDFRMELDMEARQAQLSRLQQELATLKDSVDV</sequence>
<proteinExistence type="predicted"/>
<feature type="compositionally biased region" description="Low complexity" evidence="2">
    <location>
        <begin position="150"/>
        <end position="160"/>
    </location>
</feature>
<keyword evidence="3" id="KW-1133">Transmembrane helix</keyword>
<evidence type="ECO:0000256" key="1">
    <source>
        <dbReference type="SAM" id="Coils"/>
    </source>
</evidence>
<dbReference type="Proteomes" id="UP000242877">
    <property type="component" value="Unassembled WGS sequence"/>
</dbReference>
<evidence type="ECO:0000313" key="4">
    <source>
        <dbReference type="EMBL" id="KZZ89526.1"/>
    </source>
</evidence>
<feature type="region of interest" description="Disordered" evidence="2">
    <location>
        <begin position="646"/>
        <end position="677"/>
    </location>
</feature>
<dbReference type="VEuPathDB" id="FungiDB:AAP_04281"/>
<dbReference type="AlphaFoldDB" id="A0A167X1Q9"/>
<feature type="compositionally biased region" description="Basic residues" evidence="2">
    <location>
        <begin position="652"/>
        <end position="663"/>
    </location>
</feature>
<protein>
    <submittedName>
        <fullName evidence="4">Uncharacterized protein</fullName>
    </submittedName>
</protein>
<comment type="caution">
    <text evidence="4">The sequence shown here is derived from an EMBL/GenBank/DDBJ whole genome shotgun (WGS) entry which is preliminary data.</text>
</comment>
<feature type="transmembrane region" description="Helical" evidence="3">
    <location>
        <begin position="43"/>
        <end position="63"/>
    </location>
</feature>
<keyword evidence="3" id="KW-0812">Transmembrane</keyword>
<reference evidence="4 5" key="1">
    <citation type="journal article" date="2016" name="Genome Biol. Evol.">
        <title>Divergent and convergent evolution of fungal pathogenicity.</title>
        <authorList>
            <person name="Shang Y."/>
            <person name="Xiao G."/>
            <person name="Zheng P."/>
            <person name="Cen K."/>
            <person name="Zhan S."/>
            <person name="Wang C."/>
        </authorList>
    </citation>
    <scope>NUCLEOTIDE SEQUENCE [LARGE SCALE GENOMIC DNA]</scope>
    <source>
        <strain evidence="4 5">ARSEF 7405</strain>
    </source>
</reference>
<keyword evidence="5" id="KW-1185">Reference proteome</keyword>